<dbReference type="AlphaFoldDB" id="G3AAZ0"/>
<keyword evidence="3" id="KW-0813">Transport</keyword>
<dbReference type="InterPro" id="IPR006043">
    <property type="entry name" value="NCS2"/>
</dbReference>
<keyword evidence="6 7" id="KW-0472">Membrane</keyword>
<evidence type="ECO:0000256" key="2">
    <source>
        <dbReference type="ARBA" id="ARBA00005697"/>
    </source>
</evidence>
<dbReference type="GO" id="GO:0012505">
    <property type="term" value="C:endomembrane system"/>
    <property type="evidence" value="ECO:0007669"/>
    <property type="project" value="UniProtKB-SubCell"/>
</dbReference>
<dbReference type="Pfam" id="PF00860">
    <property type="entry name" value="Xan_ur_permease"/>
    <property type="match status" value="1"/>
</dbReference>
<reference evidence="8" key="1">
    <citation type="journal article" date="2011" name="PLoS ONE">
        <title>Ralstonia syzygii, the Blood Disease Bacterium and some Asian R. solanacearum strains form a single genomic species despite divergent lifestyles.</title>
        <authorList>
            <person name="Remenant B."/>
            <person name="de Cambiaire J.C."/>
            <person name="Cellier G."/>
            <person name="Jacobs J.M."/>
            <person name="Mangenot S."/>
            <person name="Barbe V."/>
            <person name="Lajus A."/>
            <person name="Vallenet D."/>
            <person name="Medigue C."/>
            <person name="Fegan M."/>
            <person name="Allen C."/>
            <person name="Prior P."/>
        </authorList>
    </citation>
    <scope>NUCLEOTIDE SEQUENCE</scope>
    <source>
        <strain evidence="8">R24</strain>
    </source>
</reference>
<evidence type="ECO:0000256" key="6">
    <source>
        <dbReference type="ARBA" id="ARBA00023136"/>
    </source>
</evidence>
<reference evidence="8" key="2">
    <citation type="submission" date="2011-04" db="EMBL/GenBank/DDBJ databases">
        <authorList>
            <person name="Genoscope - CEA"/>
        </authorList>
    </citation>
    <scope>NUCLEOTIDE SEQUENCE</scope>
    <source>
        <strain evidence="8">R24</strain>
    </source>
</reference>
<dbReference type="EMBL" id="FR854092">
    <property type="protein sequence ID" value="CCA87322.1"/>
    <property type="molecule type" value="Genomic_DNA"/>
</dbReference>
<dbReference type="PANTHER" id="PTHR43337">
    <property type="entry name" value="XANTHINE/URACIL PERMEASE C887.17-RELATED"/>
    <property type="match status" value="1"/>
</dbReference>
<dbReference type="PROSITE" id="PS51257">
    <property type="entry name" value="PROKAR_LIPOPROTEIN"/>
    <property type="match status" value="1"/>
</dbReference>
<dbReference type="GO" id="GO:0005886">
    <property type="term" value="C:plasma membrane"/>
    <property type="evidence" value="ECO:0007669"/>
    <property type="project" value="TreeGrafter"/>
</dbReference>
<evidence type="ECO:0000256" key="1">
    <source>
        <dbReference type="ARBA" id="ARBA00004127"/>
    </source>
</evidence>
<keyword evidence="4 7" id="KW-0812">Transmembrane</keyword>
<proteinExistence type="inferred from homology"/>
<comment type="similarity">
    <text evidence="2">Belongs to the nucleobase:cation symporter-2 (NCS2) (TC 2.A.40) family. Azg-like subfamily.</text>
</comment>
<accession>G3AAZ0</accession>
<sequence>MPAGGRTGLTALTVAVLFLACLFIAPLAGVVPAYATAPALLYVSCLMLRGLVDLDWADTTESVPAVLTALMMPFTDSIANGVAFGFIIDSDLKLFGGRWREVPTIVWIISLIFLFRFFYLPA</sequence>
<feature type="transmembrane region" description="Helical" evidence="7">
    <location>
        <begin position="99"/>
        <end position="119"/>
    </location>
</feature>
<dbReference type="PANTHER" id="PTHR43337:SF1">
    <property type="entry name" value="XANTHINE_URACIL PERMEASE C887.17-RELATED"/>
    <property type="match status" value="1"/>
</dbReference>
<evidence type="ECO:0000256" key="4">
    <source>
        <dbReference type="ARBA" id="ARBA00022692"/>
    </source>
</evidence>
<organism evidence="8">
    <name type="scientific">Ralstonia syzygii R24</name>
    <dbReference type="NCBI Taxonomy" id="907261"/>
    <lineage>
        <taxon>Bacteria</taxon>
        <taxon>Pseudomonadati</taxon>
        <taxon>Pseudomonadota</taxon>
        <taxon>Betaproteobacteria</taxon>
        <taxon>Burkholderiales</taxon>
        <taxon>Burkholderiaceae</taxon>
        <taxon>Ralstonia</taxon>
        <taxon>Ralstonia solanacearum species complex</taxon>
    </lineage>
</organism>
<evidence type="ECO:0000256" key="3">
    <source>
        <dbReference type="ARBA" id="ARBA00022448"/>
    </source>
</evidence>
<protein>
    <submittedName>
        <fullName evidence="8">Putative permease, inner membrane protein,Xanthine/uracil/vitamin C permease family</fullName>
    </submittedName>
</protein>
<evidence type="ECO:0000313" key="8">
    <source>
        <dbReference type="EMBL" id="CCA87322.1"/>
    </source>
</evidence>
<name>G3AAZ0_9RALS</name>
<dbReference type="InterPro" id="IPR045018">
    <property type="entry name" value="Azg-like"/>
</dbReference>
<evidence type="ECO:0000256" key="7">
    <source>
        <dbReference type="SAM" id="Phobius"/>
    </source>
</evidence>
<dbReference type="GO" id="GO:0015207">
    <property type="term" value="F:adenine transmembrane transporter activity"/>
    <property type="evidence" value="ECO:0007669"/>
    <property type="project" value="TreeGrafter"/>
</dbReference>
<feature type="transmembrane region" description="Helical" evidence="7">
    <location>
        <begin position="65"/>
        <end position="87"/>
    </location>
</feature>
<gene>
    <name evidence="8" type="ORF">RALSY_mp30650</name>
</gene>
<evidence type="ECO:0000256" key="5">
    <source>
        <dbReference type="ARBA" id="ARBA00022989"/>
    </source>
</evidence>
<comment type="subcellular location">
    <subcellularLocation>
        <location evidence="1">Endomembrane system</location>
        <topology evidence="1">Multi-pass membrane protein</topology>
    </subcellularLocation>
</comment>
<keyword evidence="5 7" id="KW-1133">Transmembrane helix</keyword>